<organism evidence="2 3">
    <name type="scientific">Staphylotrichum tortipilum</name>
    <dbReference type="NCBI Taxonomy" id="2831512"/>
    <lineage>
        <taxon>Eukaryota</taxon>
        <taxon>Fungi</taxon>
        <taxon>Dikarya</taxon>
        <taxon>Ascomycota</taxon>
        <taxon>Pezizomycotina</taxon>
        <taxon>Sordariomycetes</taxon>
        <taxon>Sordariomycetidae</taxon>
        <taxon>Sordariales</taxon>
        <taxon>Chaetomiaceae</taxon>
        <taxon>Staphylotrichum</taxon>
    </lineage>
</organism>
<protein>
    <submittedName>
        <fullName evidence="2">Uncharacterized protein</fullName>
    </submittedName>
</protein>
<feature type="region of interest" description="Disordered" evidence="1">
    <location>
        <begin position="14"/>
        <end position="73"/>
    </location>
</feature>
<evidence type="ECO:0000256" key="1">
    <source>
        <dbReference type="SAM" id="MobiDB-lite"/>
    </source>
</evidence>
<accession>A0AAN6MED4</accession>
<dbReference type="AlphaFoldDB" id="A0AAN6MED4"/>
<evidence type="ECO:0000313" key="2">
    <source>
        <dbReference type="EMBL" id="KAK3898528.1"/>
    </source>
</evidence>
<feature type="compositionally biased region" description="Polar residues" evidence="1">
    <location>
        <begin position="342"/>
        <end position="351"/>
    </location>
</feature>
<feature type="region of interest" description="Disordered" evidence="1">
    <location>
        <begin position="662"/>
        <end position="694"/>
    </location>
</feature>
<feature type="compositionally biased region" description="Low complexity" evidence="1">
    <location>
        <begin position="33"/>
        <end position="43"/>
    </location>
</feature>
<feature type="region of interest" description="Disordered" evidence="1">
    <location>
        <begin position="342"/>
        <end position="372"/>
    </location>
</feature>
<evidence type="ECO:0000313" key="3">
    <source>
        <dbReference type="Proteomes" id="UP001303889"/>
    </source>
</evidence>
<proteinExistence type="predicted"/>
<feature type="compositionally biased region" description="Polar residues" evidence="1">
    <location>
        <begin position="237"/>
        <end position="259"/>
    </location>
</feature>
<name>A0AAN6MED4_9PEZI</name>
<feature type="region of interest" description="Disordered" evidence="1">
    <location>
        <begin position="231"/>
        <end position="324"/>
    </location>
</feature>
<keyword evidence="3" id="KW-1185">Reference proteome</keyword>
<comment type="caution">
    <text evidence="2">The sequence shown here is derived from an EMBL/GenBank/DDBJ whole genome shotgun (WGS) entry which is preliminary data.</text>
</comment>
<feature type="compositionally biased region" description="Basic and acidic residues" evidence="1">
    <location>
        <begin position="669"/>
        <end position="686"/>
    </location>
</feature>
<gene>
    <name evidence="2" type="ORF">C8A05DRAFT_37877</name>
</gene>
<reference evidence="2" key="2">
    <citation type="submission" date="2023-05" db="EMBL/GenBank/DDBJ databases">
        <authorList>
            <consortium name="Lawrence Berkeley National Laboratory"/>
            <person name="Steindorff A."/>
            <person name="Hensen N."/>
            <person name="Bonometti L."/>
            <person name="Westerberg I."/>
            <person name="Brannstrom I.O."/>
            <person name="Guillou S."/>
            <person name="Cros-Aarteil S."/>
            <person name="Calhoun S."/>
            <person name="Haridas S."/>
            <person name="Kuo A."/>
            <person name="Mondo S."/>
            <person name="Pangilinan J."/>
            <person name="Riley R."/>
            <person name="Labutti K."/>
            <person name="Andreopoulos B."/>
            <person name="Lipzen A."/>
            <person name="Chen C."/>
            <person name="Yanf M."/>
            <person name="Daum C."/>
            <person name="Ng V."/>
            <person name="Clum A."/>
            <person name="Ohm R."/>
            <person name="Martin F."/>
            <person name="Silar P."/>
            <person name="Natvig D."/>
            <person name="Lalanne C."/>
            <person name="Gautier V."/>
            <person name="Ament-Velasquez S.L."/>
            <person name="Kruys A."/>
            <person name="Hutchinson M.I."/>
            <person name="Powell A.J."/>
            <person name="Barry K."/>
            <person name="Miller A.N."/>
            <person name="Grigoriev I.V."/>
            <person name="Debuchy R."/>
            <person name="Gladieux P."/>
            <person name="Thoren M.H."/>
            <person name="Johannesson H."/>
        </authorList>
    </citation>
    <scope>NUCLEOTIDE SEQUENCE</scope>
    <source>
        <strain evidence="2">CBS 103.79</strain>
    </source>
</reference>
<dbReference type="Proteomes" id="UP001303889">
    <property type="component" value="Unassembled WGS sequence"/>
</dbReference>
<dbReference type="EMBL" id="MU855921">
    <property type="protein sequence ID" value="KAK3898528.1"/>
    <property type="molecule type" value="Genomic_DNA"/>
</dbReference>
<reference evidence="2" key="1">
    <citation type="journal article" date="2023" name="Mol. Phylogenet. Evol.">
        <title>Genome-scale phylogeny and comparative genomics of the fungal order Sordariales.</title>
        <authorList>
            <person name="Hensen N."/>
            <person name="Bonometti L."/>
            <person name="Westerberg I."/>
            <person name="Brannstrom I.O."/>
            <person name="Guillou S."/>
            <person name="Cros-Aarteil S."/>
            <person name="Calhoun S."/>
            <person name="Haridas S."/>
            <person name="Kuo A."/>
            <person name="Mondo S."/>
            <person name="Pangilinan J."/>
            <person name="Riley R."/>
            <person name="LaButti K."/>
            <person name="Andreopoulos B."/>
            <person name="Lipzen A."/>
            <person name="Chen C."/>
            <person name="Yan M."/>
            <person name="Daum C."/>
            <person name="Ng V."/>
            <person name="Clum A."/>
            <person name="Steindorff A."/>
            <person name="Ohm R.A."/>
            <person name="Martin F."/>
            <person name="Silar P."/>
            <person name="Natvig D.O."/>
            <person name="Lalanne C."/>
            <person name="Gautier V."/>
            <person name="Ament-Velasquez S.L."/>
            <person name="Kruys A."/>
            <person name="Hutchinson M.I."/>
            <person name="Powell A.J."/>
            <person name="Barry K."/>
            <person name="Miller A.N."/>
            <person name="Grigoriev I.V."/>
            <person name="Debuchy R."/>
            <person name="Gladieux P."/>
            <person name="Hiltunen Thoren M."/>
            <person name="Johannesson H."/>
        </authorList>
    </citation>
    <scope>NUCLEOTIDE SEQUENCE</scope>
    <source>
        <strain evidence="2">CBS 103.79</strain>
    </source>
</reference>
<sequence length="694" mass="74836">MVGCTSHIHRAASSHVAKQCGRNPKTSLPELGSSSKRSPGVSSNDWRRKAAAMSSPRRAAKRSDQSYNADDNIDIQLNYEQDTSFSGPQYRYPTTKRARWESVLSAPTWQEPSTSSSVSEDDPREVTRVQLKHVNPIFTTINGEEVPLPNRFTLDISVVRPDDKSFGPALAELKPTNGRSVLRPISSDNSDHILVELQNMISSDRASRGSALSASSEAQDARLCSQHARSQGIHECSSGSAVTGRSFATSEPSDAQTEPPSEEEARFNRMLSRLQKSRQPSPPAQETVRSNALPSRRPVDPAIMASKVASKTEASETSTRDDLNKEAANHFFAQQLDDMRNTAQQNSSDSGYASKDNERQSGDISEPDSRNGAQLVRLESSNDEGQLKTLNPAAAEFKSTTNNESTPWLAPKKLSRQPITNIFPNAMATHLPLPNAAVLEGDVSQQVPRTGVSAGLPAQTANDTSLGRSSWPTAQTVMAPGELRTGNTLSGQVASPMGMGSMMAPTMPTGSPMFPPLASLASAGPSLNTSVSGPPMGLPVLNGFNTFPPAPGTHMPIFNPGAVPGLNQCLAAPTPFNTAPLAPQSMLMPGGKPTRPYFPVTTKPRDRDPVKQQMYEAYLEWRKANEPGYHMKCKIRQAQRVRSIAEKAKAAVGAAAAAAQAAKQQQQESVREELRNKVKELSRESQKAVGEVQV</sequence>